<evidence type="ECO:0000313" key="2">
    <source>
        <dbReference type="Proteomes" id="UP000265719"/>
    </source>
</evidence>
<accession>A0AA97M0L6</accession>
<keyword evidence="2" id="KW-1185">Reference proteome</keyword>
<protein>
    <submittedName>
        <fullName evidence="1">Uncharacterized protein</fullName>
    </submittedName>
</protein>
<dbReference type="Proteomes" id="UP000265719">
    <property type="component" value="Chromosome"/>
</dbReference>
<gene>
    <name evidence="1" type="ORF">NI17_009195</name>
</gene>
<reference evidence="1" key="1">
    <citation type="submission" date="2020-10" db="EMBL/GenBank/DDBJ databases">
        <title>De novo genome project of the cellulose decomposer Thermobifida halotolerans type strain.</title>
        <authorList>
            <person name="Nagy I."/>
            <person name="Horvath B."/>
            <person name="Kukolya J."/>
            <person name="Nagy I."/>
            <person name="Orsini M."/>
        </authorList>
    </citation>
    <scope>NUCLEOTIDE SEQUENCE</scope>
    <source>
        <strain evidence="1">DSM 44931</strain>
    </source>
</reference>
<proteinExistence type="predicted"/>
<dbReference type="EMBL" id="CP063196">
    <property type="protein sequence ID" value="UOE21283.1"/>
    <property type="molecule type" value="Genomic_DNA"/>
</dbReference>
<dbReference type="RefSeq" id="WP_068691637.1">
    <property type="nucleotide sequence ID" value="NZ_CP063196.1"/>
</dbReference>
<organism evidence="1 2">
    <name type="scientific">Thermobifida halotolerans</name>
    <dbReference type="NCBI Taxonomy" id="483545"/>
    <lineage>
        <taxon>Bacteria</taxon>
        <taxon>Bacillati</taxon>
        <taxon>Actinomycetota</taxon>
        <taxon>Actinomycetes</taxon>
        <taxon>Streptosporangiales</taxon>
        <taxon>Nocardiopsidaceae</taxon>
        <taxon>Thermobifida</taxon>
    </lineage>
</organism>
<name>A0AA97M0L6_9ACTN</name>
<dbReference type="AlphaFoldDB" id="A0AA97M0L6"/>
<sequence length="272" mass="29904">MLWAVSSLDRALLYDDALITGLRRELDAFAPFHRSSAGRDMVAELTPVSQLWMGSDFCARYILRQSDHLNSTPAFWTRERSGEEASTWLLFAHKYDYLRALSNRFPAGATRSFCVPEAVVGDAPRAERILFLLAAALMESFGIRVQVSDDPVYDTVEGFVLDPGQRAIVANWLGADGIWNVDTTDSAPTVREYTDVIEYAHSHSVISSHTPGNRLQALADYLSVEWSWLVSRCAQVGAYGFGGLASPSSRLLSTAGVDRACRFLGQAGSSGR</sequence>
<dbReference type="KEGG" id="thao:NI17_009195"/>
<evidence type="ECO:0000313" key="1">
    <source>
        <dbReference type="EMBL" id="UOE21283.1"/>
    </source>
</evidence>